<reference evidence="9 10" key="1">
    <citation type="submission" date="2023-02" db="EMBL/GenBank/DDBJ databases">
        <title>Streptomyces sp. SCA4-21 with antifungal activity against Fusarium oxysporum f. sp. cubense, Streptomyces sp. SCA2-17 with antifungal activity against Fusarium oxysporum f. sp. cubense.</title>
        <authorList>
            <person name="Qi D."/>
        </authorList>
    </citation>
    <scope>NUCLEOTIDE SEQUENCE [LARGE SCALE GENOMIC DNA]</scope>
    <source>
        <strain evidence="9 10">SCA4-21</strain>
    </source>
</reference>
<sequence>MTQTPDGAAHGGQRASGTRVSGSRVTAGTSKPWFRQLYIQVLIAIVIGIVLGWRWPDLATSMEPIGATFITAMKMLIGPIVFLTIISGIAGVADLKKVGLTGIKALTYFQVGTIVALMTGLVAINVFRLGDGVHADPSTLDTSGDAGQYIQQGEHQHWWEFLTNLVPDSFFGAFVEGDILQVIFLAVIFGIALKSVGAVGEPLIVGVHRLTEVVFKVLSFVMKAAPLGAFGAMSYAIGKFGLSTLTSLGSLIFLFYATSIVFVVVVLGGVLAAYVKLNIFQLFRYFREEFFLVLGTSTAEPALPGLMRKLQFMGVERSTVGLVVPTGYSFNLDGAAIYLSLATLYIAQATDTPLSLTQQLGLLAVMLLTSKGAAGVAGGGFIALTATLSTVGHVPAAGIMLIFGIDKFMSECRALVNFFGNAVATLFIAKWEGGLDLARAREVLAGRAGDPPVAGAAEDTPAVPAQGVPAVPAEDRDAASAPARPEAGTEVKGGTAAVAEVTR</sequence>
<keyword evidence="5 8" id="KW-1133">Transmembrane helix</keyword>
<protein>
    <submittedName>
        <fullName evidence="9">C4-dicarboxylate transporter DctA</fullName>
    </submittedName>
</protein>
<organism evidence="9 10">
    <name type="scientific">Streptomyces luomodiensis</name>
    <dbReference type="NCBI Taxonomy" id="3026192"/>
    <lineage>
        <taxon>Bacteria</taxon>
        <taxon>Bacillati</taxon>
        <taxon>Actinomycetota</taxon>
        <taxon>Actinomycetes</taxon>
        <taxon>Kitasatosporales</taxon>
        <taxon>Streptomycetaceae</taxon>
        <taxon>Streptomyces</taxon>
    </lineage>
</organism>
<comment type="subcellular location">
    <subcellularLocation>
        <location evidence="1">Membrane</location>
        <topology evidence="1">Multi-pass membrane protein</topology>
    </subcellularLocation>
</comment>
<feature type="transmembrane region" description="Helical" evidence="8">
    <location>
        <begin position="170"/>
        <end position="193"/>
    </location>
</feature>
<evidence type="ECO:0000313" key="10">
    <source>
        <dbReference type="Proteomes" id="UP001305606"/>
    </source>
</evidence>
<evidence type="ECO:0000256" key="7">
    <source>
        <dbReference type="SAM" id="MobiDB-lite"/>
    </source>
</evidence>
<evidence type="ECO:0000256" key="5">
    <source>
        <dbReference type="ARBA" id="ARBA00022989"/>
    </source>
</evidence>
<feature type="transmembrane region" description="Helical" evidence="8">
    <location>
        <begin position="213"/>
        <end position="238"/>
    </location>
</feature>
<feature type="region of interest" description="Disordered" evidence="7">
    <location>
        <begin position="1"/>
        <end position="26"/>
    </location>
</feature>
<accession>A0ABY9V5X1</accession>
<keyword evidence="10" id="KW-1185">Reference proteome</keyword>
<feature type="region of interest" description="Disordered" evidence="7">
    <location>
        <begin position="450"/>
        <end position="503"/>
    </location>
</feature>
<evidence type="ECO:0000256" key="4">
    <source>
        <dbReference type="ARBA" id="ARBA00022847"/>
    </source>
</evidence>
<keyword evidence="2" id="KW-0813">Transport</keyword>
<feature type="transmembrane region" description="Helical" evidence="8">
    <location>
        <begin position="75"/>
        <end position="93"/>
    </location>
</feature>
<keyword evidence="4" id="KW-0769">Symport</keyword>
<gene>
    <name evidence="9" type="primary">dctA</name>
    <name evidence="9" type="ORF">PS467_35550</name>
</gene>
<feature type="compositionally biased region" description="Polar residues" evidence="7">
    <location>
        <begin position="15"/>
        <end position="26"/>
    </location>
</feature>
<dbReference type="InterPro" id="IPR018107">
    <property type="entry name" value="Na-dicarboxylate_symporter_CS"/>
</dbReference>
<dbReference type="PRINTS" id="PR00173">
    <property type="entry name" value="EDTRNSPORT"/>
</dbReference>
<dbReference type="Proteomes" id="UP001305606">
    <property type="component" value="Chromosome"/>
</dbReference>
<name>A0ABY9V5X1_9ACTN</name>
<evidence type="ECO:0000256" key="6">
    <source>
        <dbReference type="ARBA" id="ARBA00023136"/>
    </source>
</evidence>
<proteinExistence type="predicted"/>
<evidence type="ECO:0000313" key="9">
    <source>
        <dbReference type="EMBL" id="WNF00258.1"/>
    </source>
</evidence>
<dbReference type="NCBIfam" id="NF002461">
    <property type="entry name" value="PRK01663.1"/>
    <property type="match status" value="1"/>
</dbReference>
<dbReference type="PANTHER" id="PTHR42865:SF1">
    <property type="entry name" value="AEROBIC C4-DICARBOXYLATE TRANSPORT PROTEIN"/>
    <property type="match status" value="1"/>
</dbReference>
<dbReference type="Gene3D" id="1.10.3860.10">
    <property type="entry name" value="Sodium:dicarboxylate symporter"/>
    <property type="match status" value="1"/>
</dbReference>
<feature type="transmembrane region" description="Helical" evidence="8">
    <location>
        <begin position="37"/>
        <end position="55"/>
    </location>
</feature>
<dbReference type="InterPro" id="IPR001991">
    <property type="entry name" value="Na-dicarboxylate_symporter"/>
</dbReference>
<feature type="transmembrane region" description="Helical" evidence="8">
    <location>
        <begin position="105"/>
        <end position="127"/>
    </location>
</feature>
<dbReference type="InterPro" id="IPR036458">
    <property type="entry name" value="Na:dicarbo_symporter_sf"/>
</dbReference>
<dbReference type="Pfam" id="PF00375">
    <property type="entry name" value="SDF"/>
    <property type="match status" value="1"/>
</dbReference>
<dbReference type="PROSITE" id="PS00714">
    <property type="entry name" value="NA_DICARBOXYL_SYMP_2"/>
    <property type="match status" value="1"/>
</dbReference>
<evidence type="ECO:0000256" key="1">
    <source>
        <dbReference type="ARBA" id="ARBA00004141"/>
    </source>
</evidence>
<evidence type="ECO:0000256" key="8">
    <source>
        <dbReference type="SAM" id="Phobius"/>
    </source>
</evidence>
<dbReference type="EMBL" id="CP117522">
    <property type="protein sequence ID" value="WNF00258.1"/>
    <property type="molecule type" value="Genomic_DNA"/>
</dbReference>
<feature type="transmembrane region" description="Helical" evidence="8">
    <location>
        <begin position="250"/>
        <end position="275"/>
    </location>
</feature>
<evidence type="ECO:0000256" key="2">
    <source>
        <dbReference type="ARBA" id="ARBA00022448"/>
    </source>
</evidence>
<keyword evidence="6 8" id="KW-0472">Membrane</keyword>
<dbReference type="PANTHER" id="PTHR42865">
    <property type="entry name" value="PROTON/GLUTAMATE-ASPARTATE SYMPORTER"/>
    <property type="match status" value="1"/>
</dbReference>
<dbReference type="RefSeq" id="WP_311038657.1">
    <property type="nucleotide sequence ID" value="NZ_CP117522.1"/>
</dbReference>
<evidence type="ECO:0000256" key="3">
    <source>
        <dbReference type="ARBA" id="ARBA00022692"/>
    </source>
</evidence>
<feature type="compositionally biased region" description="Low complexity" evidence="7">
    <location>
        <begin position="461"/>
        <end position="472"/>
    </location>
</feature>
<keyword evidence="3 8" id="KW-0812">Transmembrane</keyword>
<dbReference type="SUPFAM" id="SSF118215">
    <property type="entry name" value="Proton glutamate symport protein"/>
    <property type="match status" value="1"/>
</dbReference>